<name>A0ACB7TCY4_HYAAI</name>
<gene>
    <name evidence="1" type="ORF">HPB50_001927</name>
</gene>
<reference evidence="1" key="1">
    <citation type="submission" date="2020-05" db="EMBL/GenBank/DDBJ databases">
        <title>Large-scale comparative analyses of tick genomes elucidate their genetic diversity and vector capacities.</title>
        <authorList>
            <person name="Jia N."/>
            <person name="Wang J."/>
            <person name="Shi W."/>
            <person name="Du L."/>
            <person name="Sun Y."/>
            <person name="Zhan W."/>
            <person name="Jiang J."/>
            <person name="Wang Q."/>
            <person name="Zhang B."/>
            <person name="Ji P."/>
            <person name="Sakyi L.B."/>
            <person name="Cui X."/>
            <person name="Yuan T."/>
            <person name="Jiang B."/>
            <person name="Yang W."/>
            <person name="Lam T.T.-Y."/>
            <person name="Chang Q."/>
            <person name="Ding S."/>
            <person name="Wang X."/>
            <person name="Zhu J."/>
            <person name="Ruan X."/>
            <person name="Zhao L."/>
            <person name="Wei J."/>
            <person name="Que T."/>
            <person name="Du C."/>
            <person name="Cheng J."/>
            <person name="Dai P."/>
            <person name="Han X."/>
            <person name="Huang E."/>
            <person name="Gao Y."/>
            <person name="Liu J."/>
            <person name="Shao H."/>
            <person name="Ye R."/>
            <person name="Li L."/>
            <person name="Wei W."/>
            <person name="Wang X."/>
            <person name="Wang C."/>
            <person name="Yang T."/>
            <person name="Huo Q."/>
            <person name="Li W."/>
            <person name="Guo W."/>
            <person name="Chen H."/>
            <person name="Zhou L."/>
            <person name="Ni X."/>
            <person name="Tian J."/>
            <person name="Zhou Y."/>
            <person name="Sheng Y."/>
            <person name="Liu T."/>
            <person name="Pan Y."/>
            <person name="Xia L."/>
            <person name="Li J."/>
            <person name="Zhao F."/>
            <person name="Cao W."/>
        </authorList>
    </citation>
    <scope>NUCLEOTIDE SEQUENCE</scope>
    <source>
        <strain evidence="1">Hyas-2018</strain>
    </source>
</reference>
<evidence type="ECO:0000313" key="2">
    <source>
        <dbReference type="Proteomes" id="UP000821845"/>
    </source>
</evidence>
<organism evidence="1 2">
    <name type="scientific">Hyalomma asiaticum</name>
    <name type="common">Tick</name>
    <dbReference type="NCBI Taxonomy" id="266040"/>
    <lineage>
        <taxon>Eukaryota</taxon>
        <taxon>Metazoa</taxon>
        <taxon>Ecdysozoa</taxon>
        <taxon>Arthropoda</taxon>
        <taxon>Chelicerata</taxon>
        <taxon>Arachnida</taxon>
        <taxon>Acari</taxon>
        <taxon>Parasitiformes</taxon>
        <taxon>Ixodida</taxon>
        <taxon>Ixodoidea</taxon>
        <taxon>Ixodidae</taxon>
        <taxon>Hyalomminae</taxon>
        <taxon>Hyalomma</taxon>
    </lineage>
</organism>
<proteinExistence type="predicted"/>
<dbReference type="Proteomes" id="UP000821845">
    <property type="component" value="Chromosome 1"/>
</dbReference>
<comment type="caution">
    <text evidence="1">The sequence shown here is derived from an EMBL/GenBank/DDBJ whole genome shotgun (WGS) entry which is preliminary data.</text>
</comment>
<evidence type="ECO:0000313" key="1">
    <source>
        <dbReference type="EMBL" id="KAH6944111.1"/>
    </source>
</evidence>
<accession>A0ACB7TCY4</accession>
<protein>
    <submittedName>
        <fullName evidence="1">Uncharacterized protein</fullName>
    </submittedName>
</protein>
<sequence length="587" mass="65514">MWACFPFCSIFRRPRLSDEPPTVISSSPPSLNKSAVEENGWYVLGQFSNEVNRKAVQFAPPVPALARCSMCGLVPPRLYTSESCQHTFCSVCVVQAQPNCPFDCSSWSHTSTDAAALELVSRASVFCWNRIEGCNYVGCLLDMPSHYRLCPYYRTRCGLCGQGVRMKDLSLHASILCTFSNGTEMTLTTTSSNDQCIDNPSSSETRSLTRTSGTRKVDFMWTIKPYSKIKEGVHHFRSEPFLCGTGHTAQLFGSIKSTNAVEVKAAVHFLPRYAGQTTALPNSVPMASFRLLKNNERKSSRGKTNWVGKLVLLFELVIPLVLFFILIGIRKKQPAYPVGSSSFPAFPLPSAGVIAVMQAFCDNGVRDSNGFATFPNSTVTPFLERLKNVSKHHNFFLPGFTLGDLDLIPSIFKTIVEDPIALHDCFSQAPAMRVDYFLKDPDELKDFLSTNLSLPSRDLDVLFNSSLDMRQVYFALFGQPFKKHVGDSLDPVSSAFEDQQHRFSAREAASRSSLFLVVPSFLPGLRLLSFHHLEFILKLMRTYPHELAHLLSVLRWVLDTDHSQPPPKINPDEAASGLVRHNIETEK</sequence>
<dbReference type="EMBL" id="CM023481">
    <property type="protein sequence ID" value="KAH6944111.1"/>
    <property type="molecule type" value="Genomic_DNA"/>
</dbReference>
<keyword evidence="2" id="KW-1185">Reference proteome</keyword>